<dbReference type="GO" id="GO:0000978">
    <property type="term" value="F:RNA polymerase II cis-regulatory region sequence-specific DNA binding"/>
    <property type="evidence" value="ECO:0007669"/>
    <property type="project" value="TreeGrafter"/>
</dbReference>
<keyword evidence="4" id="KW-0238">DNA-binding</keyword>
<reference evidence="11 12" key="1">
    <citation type="submission" date="2015-05" db="EMBL/GenBank/DDBJ databases">
        <authorList>
            <person name="Fogelqvist Johan"/>
        </authorList>
    </citation>
    <scope>NUCLEOTIDE SEQUENCE [LARGE SCALE GENOMIC DNA]</scope>
    <source>
        <strain evidence="9">VL1</strain>
        <strain evidence="10">VL2</strain>
    </source>
</reference>
<evidence type="ECO:0000256" key="2">
    <source>
        <dbReference type="ARBA" id="ARBA00022833"/>
    </source>
</evidence>
<dbReference type="GO" id="GO:0001228">
    <property type="term" value="F:DNA-binding transcription activator activity, RNA polymerase II-specific"/>
    <property type="evidence" value="ECO:0007669"/>
    <property type="project" value="TreeGrafter"/>
</dbReference>
<dbReference type="GO" id="GO:0008270">
    <property type="term" value="F:zinc ion binding"/>
    <property type="evidence" value="ECO:0007669"/>
    <property type="project" value="InterPro"/>
</dbReference>
<evidence type="ECO:0000256" key="4">
    <source>
        <dbReference type="ARBA" id="ARBA00023125"/>
    </source>
</evidence>
<gene>
    <name evidence="9" type="ORF">BN1708_010601</name>
    <name evidence="10" type="ORF">BN1723_007427</name>
</gene>
<dbReference type="PROSITE" id="PS50048">
    <property type="entry name" value="ZN2_CY6_FUNGAL_2"/>
    <property type="match status" value="1"/>
</dbReference>
<dbReference type="STRING" id="100787.A0A0G4KST6"/>
<dbReference type="EMBL" id="CVQH01004002">
    <property type="protein sequence ID" value="CRK12756.1"/>
    <property type="molecule type" value="Genomic_DNA"/>
</dbReference>
<keyword evidence="5" id="KW-0804">Transcription</keyword>
<evidence type="ECO:0000313" key="12">
    <source>
        <dbReference type="Proteomes" id="UP000045706"/>
    </source>
</evidence>
<feature type="domain" description="Zn(2)-C6 fungal-type" evidence="8">
    <location>
        <begin position="66"/>
        <end position="96"/>
    </location>
</feature>
<dbReference type="Gene3D" id="4.10.240.10">
    <property type="entry name" value="Zn(2)-C6 fungal-type DNA-binding domain"/>
    <property type="match status" value="1"/>
</dbReference>
<dbReference type="InterPro" id="IPR051430">
    <property type="entry name" value="Fungal_TF_Env_Response"/>
</dbReference>
<dbReference type="AlphaFoldDB" id="A0A0G4KST6"/>
<feature type="region of interest" description="Disordered" evidence="7">
    <location>
        <begin position="1"/>
        <end position="63"/>
    </location>
</feature>
<protein>
    <recommendedName>
        <fullName evidence="8">Zn(2)-C6 fungal-type domain-containing protein</fullName>
    </recommendedName>
</protein>
<name>A0A0G4KST6_VERLO</name>
<evidence type="ECO:0000256" key="7">
    <source>
        <dbReference type="SAM" id="MobiDB-lite"/>
    </source>
</evidence>
<dbReference type="GO" id="GO:0005634">
    <property type="term" value="C:nucleus"/>
    <property type="evidence" value="ECO:0007669"/>
    <property type="project" value="TreeGrafter"/>
</dbReference>
<evidence type="ECO:0000313" key="9">
    <source>
        <dbReference type="EMBL" id="CRK12756.1"/>
    </source>
</evidence>
<keyword evidence="2" id="KW-0862">Zinc</keyword>
<evidence type="ECO:0000256" key="1">
    <source>
        <dbReference type="ARBA" id="ARBA00022723"/>
    </source>
</evidence>
<evidence type="ECO:0000256" key="3">
    <source>
        <dbReference type="ARBA" id="ARBA00023015"/>
    </source>
</evidence>
<dbReference type="PROSITE" id="PS00463">
    <property type="entry name" value="ZN2_CY6_FUNGAL_1"/>
    <property type="match status" value="1"/>
</dbReference>
<evidence type="ECO:0000313" key="11">
    <source>
        <dbReference type="Proteomes" id="UP000044602"/>
    </source>
</evidence>
<dbReference type="Proteomes" id="UP000044602">
    <property type="component" value="Unassembled WGS sequence"/>
</dbReference>
<organism evidence="9 11">
    <name type="scientific">Verticillium longisporum</name>
    <name type="common">Verticillium dahliae var. longisporum</name>
    <dbReference type="NCBI Taxonomy" id="100787"/>
    <lineage>
        <taxon>Eukaryota</taxon>
        <taxon>Fungi</taxon>
        <taxon>Dikarya</taxon>
        <taxon>Ascomycota</taxon>
        <taxon>Pezizomycotina</taxon>
        <taxon>Sordariomycetes</taxon>
        <taxon>Hypocreomycetidae</taxon>
        <taxon>Glomerellales</taxon>
        <taxon>Plectosphaerellaceae</taxon>
        <taxon>Verticillium</taxon>
    </lineage>
</organism>
<dbReference type="PANTHER" id="PTHR31944:SF131">
    <property type="entry name" value="HEME-RESPONSIVE ZINC FINGER TRANSCRIPTION FACTOR HAP1"/>
    <property type="match status" value="1"/>
</dbReference>
<sequence>MTSSDNQHFRKILPAEAGLESAGTTATTSSSASAHAEALPTSLPCPSNTLEESERSKRKRSRTQVSCNDCRRKKIRCDGQRPKCQACRKKLTPCVYPEPPDEITIESSEILHVLLSSSDIEALDILRMLRASHEPAAVLSILKATSDCRAKSSAPTLDLHIHSAPGLNQPSCEYPRHRLICRLKGMLPKGGVISSTPRR</sequence>
<dbReference type="PANTHER" id="PTHR31944">
    <property type="entry name" value="HEME-RESPONSIVE ZINC FINGER TRANSCRIPTION FACTOR HAP1"/>
    <property type="match status" value="1"/>
</dbReference>
<dbReference type="SMART" id="SM00066">
    <property type="entry name" value="GAL4"/>
    <property type="match status" value="1"/>
</dbReference>
<dbReference type="EMBL" id="CVQI01036384">
    <property type="protein sequence ID" value="CRK47250.1"/>
    <property type="molecule type" value="Genomic_DNA"/>
</dbReference>
<evidence type="ECO:0000259" key="8">
    <source>
        <dbReference type="PROSITE" id="PS50048"/>
    </source>
</evidence>
<keyword evidence="11" id="KW-1185">Reference proteome</keyword>
<keyword evidence="1" id="KW-0479">Metal-binding</keyword>
<keyword evidence="3" id="KW-0805">Transcription regulation</keyword>
<feature type="compositionally biased region" description="Low complexity" evidence="7">
    <location>
        <begin position="15"/>
        <end position="39"/>
    </location>
</feature>
<dbReference type="CDD" id="cd00067">
    <property type="entry name" value="GAL4"/>
    <property type="match status" value="1"/>
</dbReference>
<dbReference type="Proteomes" id="UP000045706">
    <property type="component" value="Unassembled WGS sequence"/>
</dbReference>
<accession>A0A0G4KST6</accession>
<evidence type="ECO:0000256" key="6">
    <source>
        <dbReference type="ARBA" id="ARBA00023242"/>
    </source>
</evidence>
<dbReference type="SUPFAM" id="SSF57701">
    <property type="entry name" value="Zn2/Cys6 DNA-binding domain"/>
    <property type="match status" value="1"/>
</dbReference>
<keyword evidence="6" id="KW-0539">Nucleus</keyword>
<dbReference type="Pfam" id="PF00172">
    <property type="entry name" value="Zn_clus"/>
    <property type="match status" value="1"/>
</dbReference>
<evidence type="ECO:0000256" key="5">
    <source>
        <dbReference type="ARBA" id="ARBA00023163"/>
    </source>
</evidence>
<dbReference type="InterPro" id="IPR001138">
    <property type="entry name" value="Zn2Cys6_DnaBD"/>
</dbReference>
<dbReference type="InterPro" id="IPR036864">
    <property type="entry name" value="Zn2-C6_fun-type_DNA-bd_sf"/>
</dbReference>
<evidence type="ECO:0000313" key="10">
    <source>
        <dbReference type="EMBL" id="CRK47250.1"/>
    </source>
</evidence>
<proteinExistence type="predicted"/>